<evidence type="ECO:0000256" key="1">
    <source>
        <dbReference type="ARBA" id="ARBA00022679"/>
    </source>
</evidence>
<accession>A0A1I2QWN2</accession>
<dbReference type="InterPro" id="IPR004143">
    <property type="entry name" value="BPL_LPL_catalytic"/>
</dbReference>
<dbReference type="PANTHER" id="PTHR43679:SF2">
    <property type="entry name" value="OCTANOYL-[GCVH]:PROTEIN N-OCTANOYLTRANSFERASE"/>
    <property type="match status" value="1"/>
</dbReference>
<dbReference type="EC" id="2.3.1.181" evidence="3"/>
<dbReference type="Proteomes" id="UP000198661">
    <property type="component" value="Unassembled WGS sequence"/>
</dbReference>
<dbReference type="SUPFAM" id="SSF55681">
    <property type="entry name" value="Class II aaRS and biotin synthetases"/>
    <property type="match status" value="1"/>
</dbReference>
<dbReference type="GO" id="GO:0009107">
    <property type="term" value="P:lipoate biosynthetic process"/>
    <property type="evidence" value="ECO:0007669"/>
    <property type="project" value="UniProtKB-UniRule"/>
</dbReference>
<gene>
    <name evidence="3" type="primary">lipM</name>
    <name evidence="5" type="ORF">SAMN04488025_12643</name>
</gene>
<dbReference type="HAMAP" id="MF_02118">
    <property type="entry name" value="LipM"/>
    <property type="match status" value="1"/>
</dbReference>
<comment type="catalytic activity">
    <reaction evidence="3">
        <text>octanoyl-[ACP] + L-lysyl-[protein] = N(6)-octanoyl-L-lysyl-[protein] + holo-[ACP] + H(+)</text>
        <dbReference type="Rhea" id="RHEA:17665"/>
        <dbReference type="Rhea" id="RHEA-COMP:9636"/>
        <dbReference type="Rhea" id="RHEA-COMP:9685"/>
        <dbReference type="Rhea" id="RHEA-COMP:9752"/>
        <dbReference type="Rhea" id="RHEA-COMP:9928"/>
        <dbReference type="ChEBI" id="CHEBI:15378"/>
        <dbReference type="ChEBI" id="CHEBI:29969"/>
        <dbReference type="ChEBI" id="CHEBI:64479"/>
        <dbReference type="ChEBI" id="CHEBI:78463"/>
        <dbReference type="ChEBI" id="CHEBI:78809"/>
        <dbReference type="EC" id="2.3.1.181"/>
    </reaction>
</comment>
<dbReference type="STRING" id="201973.SAMN04488025_12643"/>
<protein>
    <recommendedName>
        <fullName evidence="3">Octanoyltransferase LipM</fullName>
        <ecNumber evidence="3">2.3.1.181</ecNumber>
    </recommendedName>
    <alternativeName>
        <fullName evidence="3">Octanoyl-[acyl-carrier-protein]:[GcvH] N-octanoyltransferase</fullName>
    </alternativeName>
</protein>
<keyword evidence="6" id="KW-1185">Reference proteome</keyword>
<dbReference type="AlphaFoldDB" id="A0A1I2QWN2"/>
<feature type="active site" description="Acyl-thioester intermediate" evidence="3">
    <location>
        <position position="149"/>
    </location>
</feature>
<feature type="site" description="Lowers pKa of active site Cys" evidence="3">
    <location>
        <position position="164"/>
    </location>
</feature>
<name>A0A1I2QWN2_9BACL</name>
<comment type="subunit">
    <text evidence="3">Monomer.</text>
</comment>
<dbReference type="GO" id="GO:0016874">
    <property type="term" value="F:ligase activity"/>
    <property type="evidence" value="ECO:0007669"/>
    <property type="project" value="UniProtKB-KW"/>
</dbReference>
<dbReference type="EMBL" id="FOOK01000026">
    <property type="protein sequence ID" value="SFG32945.1"/>
    <property type="molecule type" value="Genomic_DNA"/>
</dbReference>
<organism evidence="5 6">
    <name type="scientific">Planifilum fulgidum</name>
    <dbReference type="NCBI Taxonomy" id="201973"/>
    <lineage>
        <taxon>Bacteria</taxon>
        <taxon>Bacillati</taxon>
        <taxon>Bacillota</taxon>
        <taxon>Bacilli</taxon>
        <taxon>Bacillales</taxon>
        <taxon>Thermoactinomycetaceae</taxon>
        <taxon>Planifilum</taxon>
    </lineage>
</organism>
<comment type="similarity">
    <text evidence="3">Belongs to the octanoyltransferase LipM family.</text>
</comment>
<feature type="domain" description="BPL/LPL catalytic" evidence="4">
    <location>
        <begin position="34"/>
        <end position="247"/>
    </location>
</feature>
<reference evidence="5 6" key="1">
    <citation type="submission" date="2016-10" db="EMBL/GenBank/DDBJ databases">
        <authorList>
            <person name="de Groot N.N."/>
        </authorList>
    </citation>
    <scope>NUCLEOTIDE SEQUENCE [LARGE SCALE GENOMIC DNA]</scope>
    <source>
        <strain evidence="5 6">DSM 44945</strain>
    </source>
</reference>
<evidence type="ECO:0000313" key="5">
    <source>
        <dbReference type="EMBL" id="SFG32945.1"/>
    </source>
</evidence>
<evidence type="ECO:0000259" key="4">
    <source>
        <dbReference type="PROSITE" id="PS51733"/>
    </source>
</evidence>
<dbReference type="InterPro" id="IPR050664">
    <property type="entry name" value="Octanoyltrans_LipM/LipL"/>
</dbReference>
<dbReference type="GO" id="GO:0033819">
    <property type="term" value="F:lipoyl(octanoyl) transferase activity"/>
    <property type="evidence" value="ECO:0007669"/>
    <property type="project" value="UniProtKB-UniRule"/>
</dbReference>
<comment type="function">
    <text evidence="3">Catalyzes the transfer of endogenously produced octanoic acid from octanoyl-acyl-carrier-protein onto the lipoyl domain of GcvH, an intermediate carrier during protein lipoylation.</text>
</comment>
<keyword evidence="2 3" id="KW-0012">Acyltransferase</keyword>
<keyword evidence="5" id="KW-0436">Ligase</keyword>
<evidence type="ECO:0000256" key="2">
    <source>
        <dbReference type="ARBA" id="ARBA00023315"/>
    </source>
</evidence>
<evidence type="ECO:0000313" key="6">
    <source>
        <dbReference type="Proteomes" id="UP000198661"/>
    </source>
</evidence>
<dbReference type="GO" id="GO:0009249">
    <property type="term" value="P:protein lipoylation"/>
    <property type="evidence" value="ECO:0007669"/>
    <property type="project" value="UniProtKB-UniRule"/>
</dbReference>
<dbReference type="InterPro" id="IPR024898">
    <property type="entry name" value="LipM"/>
</dbReference>
<sequence>MATGQQWRLLRTGKRSGAENMAIDEAILIAGGEGKAPPTIRFYGWDPPTLSIGYFQRAAREVDFARLKDRGLGFVRRPTGGRAVLHDQELTYSVIVAEDVPGMPSSVIQSYRVISTGLLEGFRLLGLAAEMVSLEGKAAQSGSPDSAACFDSPSWYELVVEGRKVAGSAQTRQRGMILQHGSILLDLDVDLLFDVLRFPSERVKERMKRTFLDKAAAINQLRRSPVTPEEAEEAFAEGFARGLGVRLVEGELTPYEQKLAEELAENRYASDEWNMRR</sequence>
<dbReference type="Gene3D" id="3.30.930.10">
    <property type="entry name" value="Bira Bifunctional Protein, Domain 2"/>
    <property type="match status" value="1"/>
</dbReference>
<dbReference type="PROSITE" id="PS51733">
    <property type="entry name" value="BPL_LPL_CATALYTIC"/>
    <property type="match status" value="1"/>
</dbReference>
<evidence type="ECO:0000256" key="3">
    <source>
        <dbReference type="HAMAP-Rule" id="MF_02118"/>
    </source>
</evidence>
<comment type="miscellaneous">
    <text evidence="3">In the reaction, the free carboxyl group of octanoic acid is attached via an amide linkage to the epsilon-amino group of a specific lysine residue of lipoyl domains of lipoate-dependent enzymes. The reaction proceeds via an octanoyl-thioester enzyme intermediate.</text>
</comment>
<dbReference type="Pfam" id="PF21948">
    <property type="entry name" value="LplA-B_cat"/>
    <property type="match status" value="1"/>
</dbReference>
<proteinExistence type="inferred from homology"/>
<dbReference type="PANTHER" id="PTHR43679">
    <property type="entry name" value="OCTANOYLTRANSFERASE LIPM-RELATED"/>
    <property type="match status" value="1"/>
</dbReference>
<comment type="pathway">
    <text evidence="3">Protein modification; protein lipoylation via endogenous pathway; protein N(6)-(lipoyl)lysine from octanoyl-[acyl-carrier-protein].</text>
</comment>
<keyword evidence="1 3" id="KW-0808">Transferase</keyword>
<dbReference type="InterPro" id="IPR045864">
    <property type="entry name" value="aa-tRNA-synth_II/BPL/LPL"/>
</dbReference>
<dbReference type="CDD" id="cd16443">
    <property type="entry name" value="LplA"/>
    <property type="match status" value="1"/>
</dbReference>